<keyword evidence="3" id="KW-0548">Nucleotidyltransferase</keyword>
<keyword evidence="6" id="KW-0378">Hydrolase</keyword>
<dbReference type="PROSITE" id="PS50878">
    <property type="entry name" value="RT_POL"/>
    <property type="match status" value="1"/>
</dbReference>
<dbReference type="GO" id="GO:0004190">
    <property type="term" value="F:aspartic-type endopeptidase activity"/>
    <property type="evidence" value="ECO:0007669"/>
    <property type="project" value="InterPro"/>
</dbReference>
<dbReference type="EC" id="2.7.7.49" evidence="1"/>
<feature type="region of interest" description="Disordered" evidence="8">
    <location>
        <begin position="220"/>
        <end position="309"/>
    </location>
</feature>
<evidence type="ECO:0000313" key="12">
    <source>
        <dbReference type="Proteomes" id="UP000478052"/>
    </source>
</evidence>
<keyword evidence="2" id="KW-0808">Transferase</keyword>
<evidence type="ECO:0000256" key="2">
    <source>
        <dbReference type="ARBA" id="ARBA00022679"/>
    </source>
</evidence>
<feature type="compositionally biased region" description="Polar residues" evidence="8">
    <location>
        <begin position="15"/>
        <end position="27"/>
    </location>
</feature>
<feature type="compositionally biased region" description="Polar residues" evidence="8">
    <location>
        <begin position="273"/>
        <end position="282"/>
    </location>
</feature>
<evidence type="ECO:0000256" key="5">
    <source>
        <dbReference type="ARBA" id="ARBA00022759"/>
    </source>
</evidence>
<feature type="non-terminal residue" evidence="11">
    <location>
        <position position="1422"/>
    </location>
</feature>
<dbReference type="PROSITE" id="PS50994">
    <property type="entry name" value="INTEGRASE"/>
    <property type="match status" value="1"/>
</dbReference>
<keyword evidence="5" id="KW-0255">Endonuclease</keyword>
<dbReference type="CDD" id="cd09274">
    <property type="entry name" value="RNase_HI_RT_Ty3"/>
    <property type="match status" value="1"/>
</dbReference>
<dbReference type="InterPro" id="IPR021109">
    <property type="entry name" value="Peptidase_aspartic_dom_sf"/>
</dbReference>
<dbReference type="Gene3D" id="1.10.340.70">
    <property type="match status" value="1"/>
</dbReference>
<feature type="domain" description="Reverse transcriptase" evidence="9">
    <location>
        <begin position="578"/>
        <end position="763"/>
    </location>
</feature>
<feature type="compositionally biased region" description="Low complexity" evidence="8">
    <location>
        <begin position="255"/>
        <end position="272"/>
    </location>
</feature>
<dbReference type="GO" id="GO:0006508">
    <property type="term" value="P:proteolysis"/>
    <property type="evidence" value="ECO:0007669"/>
    <property type="project" value="InterPro"/>
</dbReference>
<dbReference type="Pfam" id="PF00665">
    <property type="entry name" value="rve"/>
    <property type="match status" value="1"/>
</dbReference>
<evidence type="ECO:0000256" key="4">
    <source>
        <dbReference type="ARBA" id="ARBA00022722"/>
    </source>
</evidence>
<evidence type="ECO:0000256" key="7">
    <source>
        <dbReference type="ARBA" id="ARBA00022918"/>
    </source>
</evidence>
<feature type="non-terminal residue" evidence="11">
    <location>
        <position position="1"/>
    </location>
</feature>
<evidence type="ECO:0000256" key="3">
    <source>
        <dbReference type="ARBA" id="ARBA00022695"/>
    </source>
</evidence>
<evidence type="ECO:0000259" key="10">
    <source>
        <dbReference type="PROSITE" id="PS50994"/>
    </source>
</evidence>
<dbReference type="InterPro" id="IPR043502">
    <property type="entry name" value="DNA/RNA_pol_sf"/>
</dbReference>
<dbReference type="Pfam" id="PF00078">
    <property type="entry name" value="RVT_1"/>
    <property type="match status" value="1"/>
</dbReference>
<dbReference type="CDD" id="cd00303">
    <property type="entry name" value="retropepsin_like"/>
    <property type="match status" value="1"/>
</dbReference>
<dbReference type="EMBL" id="VUJU01010206">
    <property type="protein sequence ID" value="KAF0715324.1"/>
    <property type="molecule type" value="Genomic_DNA"/>
</dbReference>
<keyword evidence="12" id="KW-1185">Reference proteome</keyword>
<dbReference type="PANTHER" id="PTHR37984:SF5">
    <property type="entry name" value="PROTEIN NYNRIN-LIKE"/>
    <property type="match status" value="1"/>
</dbReference>
<feature type="compositionally biased region" description="Polar residues" evidence="8">
    <location>
        <begin position="228"/>
        <end position="245"/>
    </location>
</feature>
<dbReference type="GO" id="GO:0003676">
    <property type="term" value="F:nucleic acid binding"/>
    <property type="evidence" value="ECO:0007669"/>
    <property type="project" value="InterPro"/>
</dbReference>
<dbReference type="GO" id="GO:0015074">
    <property type="term" value="P:DNA integration"/>
    <property type="evidence" value="ECO:0007669"/>
    <property type="project" value="InterPro"/>
</dbReference>
<dbReference type="GO" id="GO:0004519">
    <property type="term" value="F:endonuclease activity"/>
    <property type="evidence" value="ECO:0007669"/>
    <property type="project" value="UniProtKB-KW"/>
</dbReference>
<dbReference type="Pfam" id="PF17921">
    <property type="entry name" value="Integrase_H2C2"/>
    <property type="match status" value="1"/>
</dbReference>
<dbReference type="Gene3D" id="2.40.70.10">
    <property type="entry name" value="Acid Proteases"/>
    <property type="match status" value="1"/>
</dbReference>
<dbReference type="Pfam" id="PF08284">
    <property type="entry name" value="RVP_2"/>
    <property type="match status" value="1"/>
</dbReference>
<dbReference type="InterPro" id="IPR041588">
    <property type="entry name" value="Integrase_H2C2"/>
</dbReference>
<evidence type="ECO:0000256" key="6">
    <source>
        <dbReference type="ARBA" id="ARBA00022801"/>
    </source>
</evidence>
<dbReference type="FunFam" id="3.30.70.270:FF:000020">
    <property type="entry name" value="Transposon Tf2-6 polyprotein-like Protein"/>
    <property type="match status" value="1"/>
</dbReference>
<dbReference type="CDD" id="cd01647">
    <property type="entry name" value="RT_LTR"/>
    <property type="match status" value="1"/>
</dbReference>
<gene>
    <name evidence="11" type="ORF">FWK35_00037466</name>
</gene>
<dbReference type="GO" id="GO:0042575">
    <property type="term" value="C:DNA polymerase complex"/>
    <property type="evidence" value="ECO:0007669"/>
    <property type="project" value="UniProtKB-ARBA"/>
</dbReference>
<evidence type="ECO:0000259" key="9">
    <source>
        <dbReference type="PROSITE" id="PS50878"/>
    </source>
</evidence>
<dbReference type="Proteomes" id="UP000478052">
    <property type="component" value="Unassembled WGS sequence"/>
</dbReference>
<dbReference type="SUPFAM" id="SSF53098">
    <property type="entry name" value="Ribonuclease H-like"/>
    <property type="match status" value="1"/>
</dbReference>
<dbReference type="InterPro" id="IPR000477">
    <property type="entry name" value="RT_dom"/>
</dbReference>
<feature type="region of interest" description="Disordered" evidence="8">
    <location>
        <begin position="1"/>
        <end position="27"/>
    </location>
</feature>
<dbReference type="Gene3D" id="3.10.10.10">
    <property type="entry name" value="HIV Type 1 Reverse Transcriptase, subunit A, domain 1"/>
    <property type="match status" value="1"/>
</dbReference>
<dbReference type="Pfam" id="PF17917">
    <property type="entry name" value="RT_RNaseH"/>
    <property type="match status" value="1"/>
</dbReference>
<keyword evidence="4" id="KW-0540">Nuclease</keyword>
<proteinExistence type="predicted"/>
<dbReference type="InterPro" id="IPR001969">
    <property type="entry name" value="Aspartic_peptidase_AS"/>
</dbReference>
<keyword evidence="7" id="KW-0695">RNA-directed DNA polymerase</keyword>
<accession>A0A6G0VZC8</accession>
<dbReference type="InterPro" id="IPR043128">
    <property type="entry name" value="Rev_trsase/Diguanyl_cyclase"/>
</dbReference>
<dbReference type="InterPro" id="IPR036397">
    <property type="entry name" value="RNaseH_sf"/>
</dbReference>
<dbReference type="PANTHER" id="PTHR37984">
    <property type="entry name" value="PROTEIN CBG26694"/>
    <property type="match status" value="1"/>
</dbReference>
<organism evidence="11 12">
    <name type="scientific">Aphis craccivora</name>
    <name type="common">Cowpea aphid</name>
    <dbReference type="NCBI Taxonomy" id="307492"/>
    <lineage>
        <taxon>Eukaryota</taxon>
        <taxon>Metazoa</taxon>
        <taxon>Ecdysozoa</taxon>
        <taxon>Arthropoda</taxon>
        <taxon>Hexapoda</taxon>
        <taxon>Insecta</taxon>
        <taxon>Pterygota</taxon>
        <taxon>Neoptera</taxon>
        <taxon>Paraneoptera</taxon>
        <taxon>Hemiptera</taxon>
        <taxon>Sternorrhyncha</taxon>
        <taxon>Aphidomorpha</taxon>
        <taxon>Aphidoidea</taxon>
        <taxon>Aphididae</taxon>
        <taxon>Aphidini</taxon>
        <taxon>Aphis</taxon>
        <taxon>Aphis</taxon>
    </lineage>
</organism>
<dbReference type="InterPro" id="IPR001584">
    <property type="entry name" value="Integrase_cat-core"/>
</dbReference>
<evidence type="ECO:0000313" key="11">
    <source>
        <dbReference type="EMBL" id="KAF0715324.1"/>
    </source>
</evidence>
<dbReference type="OrthoDB" id="6615629at2759"/>
<dbReference type="Gene3D" id="3.30.70.270">
    <property type="match status" value="2"/>
</dbReference>
<name>A0A6G0VZC8_APHCR</name>
<feature type="domain" description="Integrase catalytic" evidence="10">
    <location>
        <begin position="1135"/>
        <end position="1293"/>
    </location>
</feature>
<dbReference type="InterPro" id="IPR012337">
    <property type="entry name" value="RNaseH-like_sf"/>
</dbReference>
<evidence type="ECO:0000256" key="8">
    <source>
        <dbReference type="SAM" id="MobiDB-lite"/>
    </source>
</evidence>
<evidence type="ECO:0000256" key="1">
    <source>
        <dbReference type="ARBA" id="ARBA00012493"/>
    </source>
</evidence>
<dbReference type="Gene3D" id="3.30.420.10">
    <property type="entry name" value="Ribonuclease H-like superfamily/Ribonuclease H"/>
    <property type="match status" value="1"/>
</dbReference>
<comment type="caution">
    <text evidence="11">The sequence shown here is derived from an EMBL/GenBank/DDBJ whole genome shotgun (WGS) entry which is preliminary data.</text>
</comment>
<dbReference type="SUPFAM" id="SSF50630">
    <property type="entry name" value="Acid proteases"/>
    <property type="match status" value="1"/>
</dbReference>
<dbReference type="GO" id="GO:0003964">
    <property type="term" value="F:RNA-directed DNA polymerase activity"/>
    <property type="evidence" value="ECO:0007669"/>
    <property type="project" value="UniProtKB-KW"/>
</dbReference>
<dbReference type="InterPro" id="IPR041373">
    <property type="entry name" value="RT_RNaseH"/>
</dbReference>
<dbReference type="SUPFAM" id="SSF56672">
    <property type="entry name" value="DNA/RNA polymerases"/>
    <property type="match status" value="1"/>
</dbReference>
<dbReference type="PROSITE" id="PS00141">
    <property type="entry name" value="ASP_PROTEASE"/>
    <property type="match status" value="1"/>
</dbReference>
<reference evidence="11 12" key="1">
    <citation type="submission" date="2019-08" db="EMBL/GenBank/DDBJ databases">
        <title>Whole genome of Aphis craccivora.</title>
        <authorList>
            <person name="Voronova N.V."/>
            <person name="Shulinski R.S."/>
            <person name="Bandarenka Y.V."/>
            <person name="Zhorov D.G."/>
            <person name="Warner D."/>
        </authorList>
    </citation>
    <scope>NUCLEOTIDE SEQUENCE [LARGE SCALE GENOMIC DNA]</scope>
    <source>
        <strain evidence="11">180601</strain>
        <tissue evidence="11">Whole Body</tissue>
    </source>
</reference>
<sequence length="1422" mass="161843">ETVKQIQSDLKVPPTHSTSQAQSFQPTYNSTEAHINDSRPLLNLCGQSNISTSVSQSEHFTDVVSEFTGHRQDVHPEKFLSQLDQYFLYNCPHDDQRIELFQRRLTRGSRVWFDSLMPVPTTYDEVKKLFRQQFWSAATQRKIRNEIFQPYQYRSPVGINTHAMTWIAKAKYLSPPIDQFDLVGIIIQHYPSILGMAIRGRGPQTTNALLSVLTEIEESTSFCEAPSPRQSDNGPNQPARNNDQSPWDIHGRGGYQPRQNNRNNYRNGPNRGSQNYPLSPVNTAPDETGLSSDCHLPITDSNEFPGHVPHRPEIPIEVCGVSGSALLDSGASISAISEEFFATIKNRSLTPKLLSILPVTGVTISTAVCGRSKKITKQVFMPLVLFGKDAPGVFLVVPHLATPIILGDDWLSKYGVVLDYFKRCIKFPQWGKECLFQGDDGAIPAAQITRLNVHYTTEHVVPTGLEYCLCSVDSLDRFSSPPRNLEIDCISDHACPRDPLPSWINEPMANSAEITDKQRQGLLCLFQEFSHIFSDRPGLNKLYTCRFTVSEDVPFKIRPYPVPFARRPAVEKELQRMLDWGIVERCSSPYSNPIICVGKADGSVRLCLDARRINKVILPMRDSSPPLDELLARFGGKSIFSSVDFTAGYWQVPLYQEVRKYTAFVYDGRTYQFTVVPFGLNISNTAFGHALEAVLNVPLPDCEDKMNDLHIYVDDLLVSSTSFNEHLQRLRILFRKIAVSGMTLKLTKCEFVKQQIKFLGHIISSSGMSMDPEKIMAIRSFPKPRTKKELQSFIGFCNFYRKFADHHASLIAPLINLIKQGVPWKFGEEELQMFDRVKQSFTEQYLSHPLFDQVFYLQTDASKLGLGAELFQLTPDGERRTILFASRTLNSAERNYSITELELLSVVFACEKFRVFILGYPVQVLTDHQALTFLFQCRLRNARLTRWTLLLQQFDLRITYIPGPDNIMDALSRNPVGRNEEVSRLLSGPSILLTTPISVRKERDRQLPCFQSILSSQKDDPPLNKIIDLLNGDSPEAWPQSQYYCIVEGVLFYRRHASSDQWLVCVPNHRLDELIVSVHHHFGHVGPKKCTQAIRDFCFFKHLQTRVRSVIRACDLCQRTKASTQRQEGELKSVLADVPLGRVLVDLYGPLPQGWNNVRYVFVVLDNFSRYVRLYAIKKATAVTVTNRMINDYVATYGSPRCVVSDHGAQFTSKVWQNRLRERGIPPTLTSVYHPQSNPAERVMRELGRMFRTYCNQDHAEWPRHLGYIEWVLNNTVHEATGYTPQELFLTLDRYNPFGAVVSFPPRVAVSQQTKMILAREVQQSHAERRRLRHDKQGRVTKYEIGDRVLVRTHRLSSAVDKQIHKFFLLYQGPYVIVCVSSQNAYTVAEAETNQVIGTYNIIHLRRYITPGQGPSLPAGVT</sequence>
<protein>
    <recommendedName>
        <fullName evidence="1">RNA-directed DNA polymerase</fullName>
        <ecNumber evidence="1">2.7.7.49</ecNumber>
    </recommendedName>
</protein>
<dbReference type="InterPro" id="IPR050951">
    <property type="entry name" value="Retrovirus_Pol_polyprotein"/>
</dbReference>